<comment type="caution">
    <text evidence="9">The sequence shown here is derived from an EMBL/GenBank/DDBJ whole genome shotgun (WGS) entry which is preliminary data.</text>
</comment>
<gene>
    <name evidence="9" type="ORF">LTR69_010997</name>
</gene>
<feature type="region of interest" description="Disordered" evidence="7">
    <location>
        <begin position="343"/>
        <end position="447"/>
    </location>
</feature>
<feature type="compositionally biased region" description="Low complexity" evidence="7">
    <location>
        <begin position="354"/>
        <end position="369"/>
    </location>
</feature>
<evidence type="ECO:0000256" key="7">
    <source>
        <dbReference type="SAM" id="MobiDB-lite"/>
    </source>
</evidence>
<keyword evidence="10" id="KW-1185">Reference proteome</keyword>
<evidence type="ECO:0000256" key="4">
    <source>
        <dbReference type="ARBA" id="ARBA00022989"/>
    </source>
</evidence>
<evidence type="ECO:0000256" key="2">
    <source>
        <dbReference type="ARBA" id="ARBA00022692"/>
    </source>
</evidence>
<accession>A0ABR0IVF8</accession>
<evidence type="ECO:0000256" key="6">
    <source>
        <dbReference type="RuleBase" id="RU363132"/>
    </source>
</evidence>
<protein>
    <recommendedName>
        <fullName evidence="6">Reticulon-like protein</fullName>
    </recommendedName>
</protein>
<feature type="transmembrane region" description="Helical" evidence="6">
    <location>
        <begin position="153"/>
        <end position="174"/>
    </location>
</feature>
<feature type="compositionally biased region" description="Polar residues" evidence="7">
    <location>
        <begin position="390"/>
        <end position="424"/>
    </location>
</feature>
<evidence type="ECO:0000256" key="5">
    <source>
        <dbReference type="ARBA" id="ARBA00023136"/>
    </source>
</evidence>
<dbReference type="EMBL" id="JAVRRF010000044">
    <property type="protein sequence ID" value="KAK5049596.1"/>
    <property type="molecule type" value="Genomic_DNA"/>
</dbReference>
<evidence type="ECO:0000313" key="10">
    <source>
        <dbReference type="Proteomes" id="UP001345691"/>
    </source>
</evidence>
<reference evidence="9 10" key="1">
    <citation type="submission" date="2023-08" db="EMBL/GenBank/DDBJ databases">
        <title>Black Yeasts Isolated from many extreme environments.</title>
        <authorList>
            <person name="Coleine C."/>
            <person name="Stajich J.E."/>
            <person name="Selbmann L."/>
        </authorList>
    </citation>
    <scope>NUCLEOTIDE SEQUENCE [LARGE SCALE GENOMIC DNA]</scope>
    <source>
        <strain evidence="9 10">CCFEE 6328</strain>
    </source>
</reference>
<evidence type="ECO:0000256" key="3">
    <source>
        <dbReference type="ARBA" id="ARBA00022824"/>
    </source>
</evidence>
<dbReference type="PROSITE" id="PS50845">
    <property type="entry name" value="RETICULON"/>
    <property type="match status" value="1"/>
</dbReference>
<proteinExistence type="predicted"/>
<dbReference type="Pfam" id="PF02453">
    <property type="entry name" value="Reticulon"/>
    <property type="match status" value="1"/>
</dbReference>
<comment type="subcellular location">
    <subcellularLocation>
        <location evidence="1 6">Endoplasmic reticulum membrane</location>
        <topology evidence="1 6">Multi-pass membrane protein</topology>
    </subcellularLocation>
</comment>
<organism evidence="9 10">
    <name type="scientific">Exophiala sideris</name>
    <dbReference type="NCBI Taxonomy" id="1016849"/>
    <lineage>
        <taxon>Eukaryota</taxon>
        <taxon>Fungi</taxon>
        <taxon>Dikarya</taxon>
        <taxon>Ascomycota</taxon>
        <taxon>Pezizomycotina</taxon>
        <taxon>Eurotiomycetes</taxon>
        <taxon>Chaetothyriomycetidae</taxon>
        <taxon>Chaetothyriales</taxon>
        <taxon>Herpotrichiellaceae</taxon>
        <taxon>Exophiala</taxon>
    </lineage>
</organism>
<keyword evidence="4 6" id="KW-1133">Transmembrane helix</keyword>
<evidence type="ECO:0000313" key="9">
    <source>
        <dbReference type="EMBL" id="KAK5049596.1"/>
    </source>
</evidence>
<dbReference type="Proteomes" id="UP001345691">
    <property type="component" value="Unassembled WGS sequence"/>
</dbReference>
<dbReference type="InterPro" id="IPR003388">
    <property type="entry name" value="Reticulon"/>
</dbReference>
<feature type="compositionally biased region" description="Polar residues" evidence="7">
    <location>
        <begin position="1"/>
        <end position="22"/>
    </location>
</feature>
<name>A0ABR0IVF8_9EURO</name>
<feature type="transmembrane region" description="Helical" evidence="6">
    <location>
        <begin position="241"/>
        <end position="263"/>
    </location>
</feature>
<keyword evidence="5 6" id="KW-0472">Membrane</keyword>
<evidence type="ECO:0000259" key="8">
    <source>
        <dbReference type="PROSITE" id="PS50845"/>
    </source>
</evidence>
<feature type="transmembrane region" description="Helical" evidence="6">
    <location>
        <begin position="269"/>
        <end position="288"/>
    </location>
</feature>
<keyword evidence="2 6" id="KW-0812">Transmembrane</keyword>
<feature type="compositionally biased region" description="Low complexity" evidence="7">
    <location>
        <begin position="32"/>
        <end position="53"/>
    </location>
</feature>
<keyword evidence="3 6" id="KW-0256">Endoplasmic reticulum</keyword>
<sequence>MSSMHYDLNNTSSELPTHSDVSTFDGDISLDSTGNTGNTGNTSTTGTTGTSGNAPKWDGQQLKDAVTQNAAAAYDTVQNHPITQNVVNHPITQNVVNGPVATSIKNEAGATASEFSDLAGSRQQPSYTAANDTPLTHYHSFFYTLLSWKNKRATGVTFASAIVFIFACRYLPILRYLLKITWMTLGVVTLAEASSTALMGSSVAGAVRPRRYYKIPKETLESSLDDLENLINFFVIEGQRIVFAENIPVTAAAFLSAFLTYYLIKLLPFWGMSLLSTCVIFLGPLIYLENKQLIDSQLQNASNVIGHQTSQIKDLTVEHTSKGLDTVKQYTGTATAKAQELVGSAKQKIPQPATSTSTGSSTGISTGTGKAPVKENDFPSAPKTDLPASSMPSVNEFNQAQTDIPRFNQTQQTDIPRFDQTQTDIPRFGQVHADVPPSSRATYESVA</sequence>
<feature type="domain" description="Reticulon" evidence="8">
    <location>
        <begin position="142"/>
        <end position="339"/>
    </location>
</feature>
<feature type="transmembrane region" description="Helical" evidence="6">
    <location>
        <begin position="180"/>
        <end position="207"/>
    </location>
</feature>
<feature type="region of interest" description="Disordered" evidence="7">
    <location>
        <begin position="1"/>
        <end position="57"/>
    </location>
</feature>
<evidence type="ECO:0000256" key="1">
    <source>
        <dbReference type="ARBA" id="ARBA00004477"/>
    </source>
</evidence>